<evidence type="ECO:0000313" key="13">
    <source>
        <dbReference type="EMBL" id="KTW27783.1"/>
    </source>
</evidence>
<dbReference type="InterPro" id="IPR038765">
    <property type="entry name" value="Papain-like_cys_pep_sf"/>
</dbReference>
<evidence type="ECO:0000313" key="14">
    <source>
        <dbReference type="Proteomes" id="UP000054454"/>
    </source>
</evidence>
<evidence type="ECO:0000256" key="2">
    <source>
        <dbReference type="ARBA" id="ARBA00004496"/>
    </source>
</evidence>
<organism evidence="13 14">
    <name type="scientific">Pneumocystis carinii (strain B80)</name>
    <name type="common">Rat pneumocystis pneumonia agent</name>
    <name type="synonym">Pneumocystis carinii f. sp. carinii</name>
    <dbReference type="NCBI Taxonomy" id="1408658"/>
    <lineage>
        <taxon>Eukaryota</taxon>
        <taxon>Fungi</taxon>
        <taxon>Dikarya</taxon>
        <taxon>Ascomycota</taxon>
        <taxon>Taphrinomycotina</taxon>
        <taxon>Pneumocystomycetes</taxon>
        <taxon>Pneumocystaceae</taxon>
        <taxon>Pneumocystis</taxon>
    </lineage>
</organism>
<dbReference type="PROSITE" id="PS50802">
    <property type="entry name" value="OTU"/>
    <property type="match status" value="1"/>
</dbReference>
<dbReference type="InterPro" id="IPR057766">
    <property type="entry name" value="Znf-C2H2_OTU1-like_C"/>
</dbReference>
<dbReference type="GO" id="GO:0030968">
    <property type="term" value="P:endoplasmic reticulum unfolded protein response"/>
    <property type="evidence" value="ECO:0007669"/>
    <property type="project" value="TreeGrafter"/>
</dbReference>
<dbReference type="EC" id="3.4.19.12" evidence="11"/>
<proteinExistence type="predicted"/>
<dbReference type="GO" id="GO:0005634">
    <property type="term" value="C:nucleus"/>
    <property type="evidence" value="ECO:0007669"/>
    <property type="project" value="TreeGrafter"/>
</dbReference>
<dbReference type="GO" id="GO:0004843">
    <property type="term" value="F:cysteine-type deubiquitinase activity"/>
    <property type="evidence" value="ECO:0007669"/>
    <property type="project" value="UniProtKB-UniRule"/>
</dbReference>
<dbReference type="InterPro" id="IPR029071">
    <property type="entry name" value="Ubiquitin-like_domsf"/>
</dbReference>
<dbReference type="RefSeq" id="XP_018225665.1">
    <property type="nucleotide sequence ID" value="XM_018370776.1"/>
</dbReference>
<keyword evidence="6" id="KW-0863">Zinc-finger</keyword>
<sequence>MRLKIKFKENVYEIELNEENTVEDLNMAIFSFIDINKFEIRHKFPPRKVDISECDRTLKSLGILDSEVLLVKEIDNNGMEIMDKGQNPGENGVFLRNSSTQTSILESKDDPFAPPEIELENSDGRVVLRVMQNDNSCLFRAVGYIIMGKMDTANELRSLVAQTIQNDPTTYSDAILGRSRDEYCRWINKTNSWGGAIEILILANHFEVEICSIDVATGRTDRFGEGRPMCGFIVYSGIHYDAIALTPMSGASPNFDTTIFSVEDLNVRKAVLKLTDYLRKIHYYTDTSNFSLKCKICKINLRGRKDALEHAKITGHSNFDEY</sequence>
<dbReference type="PANTHER" id="PTHR13312">
    <property type="entry name" value="HIV-INDUCED PROTEIN-7-LIKE PROTEASE"/>
    <property type="match status" value="1"/>
</dbReference>
<evidence type="ECO:0000259" key="12">
    <source>
        <dbReference type="PROSITE" id="PS50802"/>
    </source>
</evidence>
<dbReference type="FunFam" id="3.90.70.80:FF:000016">
    <property type="entry name" value="Putative ubiquitin thioesterase otu1"/>
    <property type="match status" value="1"/>
</dbReference>
<dbReference type="GO" id="GO:0036503">
    <property type="term" value="P:ERAD pathway"/>
    <property type="evidence" value="ECO:0007669"/>
    <property type="project" value="TreeGrafter"/>
</dbReference>
<dbReference type="SUPFAM" id="SSF54236">
    <property type="entry name" value="Ubiquitin-like"/>
    <property type="match status" value="1"/>
</dbReference>
<dbReference type="Pfam" id="PF02338">
    <property type="entry name" value="OTU"/>
    <property type="match status" value="1"/>
</dbReference>
<evidence type="ECO:0000256" key="4">
    <source>
        <dbReference type="ARBA" id="ARBA00022670"/>
    </source>
</evidence>
<comment type="function">
    <text evidence="11">Hydrolase that can remove conjugated ubiquitin from proteins and may therefore play an important regulatory role at the level of protein turnover by preventing degradation.</text>
</comment>
<gene>
    <name evidence="13" type="ORF">T552_02223</name>
</gene>
<keyword evidence="4" id="KW-0645">Protease</keyword>
<dbReference type="Pfam" id="PF21403">
    <property type="entry name" value="OTU1_UBXL"/>
    <property type="match status" value="1"/>
</dbReference>
<feature type="domain" description="OTU" evidence="12">
    <location>
        <begin position="126"/>
        <end position="246"/>
    </location>
</feature>
<keyword evidence="9 11" id="KW-0788">Thiol protease</keyword>
<comment type="caution">
    <text evidence="13">The sequence shown here is derived from an EMBL/GenBank/DDBJ whole genome shotgun (WGS) entry which is preliminary data.</text>
</comment>
<evidence type="ECO:0000256" key="8">
    <source>
        <dbReference type="ARBA" id="ARBA00022801"/>
    </source>
</evidence>
<dbReference type="PANTHER" id="PTHR13312:SF0">
    <property type="entry name" value="UBIQUITIN THIOESTERASE OTU1"/>
    <property type="match status" value="1"/>
</dbReference>
<dbReference type="EMBL" id="LFVZ01000009">
    <property type="protein sequence ID" value="KTW27783.1"/>
    <property type="molecule type" value="Genomic_DNA"/>
</dbReference>
<keyword evidence="3 11" id="KW-0963">Cytoplasm</keyword>
<keyword evidence="8 11" id="KW-0378">Hydrolase</keyword>
<keyword evidence="5" id="KW-0479">Metal-binding</keyword>
<dbReference type="GO" id="GO:0005829">
    <property type="term" value="C:cytosol"/>
    <property type="evidence" value="ECO:0007669"/>
    <property type="project" value="TreeGrafter"/>
</dbReference>
<dbReference type="AlphaFoldDB" id="A0A0W4ZHE0"/>
<name>A0A0W4ZHE0_PNEC8</name>
<dbReference type="Proteomes" id="UP000054454">
    <property type="component" value="Unassembled WGS sequence"/>
</dbReference>
<keyword evidence="7 11" id="KW-0833">Ubl conjugation pathway</keyword>
<evidence type="ECO:0000256" key="1">
    <source>
        <dbReference type="ARBA" id="ARBA00000707"/>
    </source>
</evidence>
<keyword evidence="10" id="KW-0862">Zinc</keyword>
<comment type="catalytic activity">
    <reaction evidence="1 11">
        <text>Thiol-dependent hydrolysis of ester, thioester, amide, peptide and isopeptide bonds formed by the C-terminal Gly of ubiquitin (a 76-residue protein attached to proteins as an intracellular targeting signal).</text>
        <dbReference type="EC" id="3.4.19.12"/>
    </reaction>
</comment>
<dbReference type="Pfam" id="PF24560">
    <property type="entry name" value="zf-C2H2_OTU1_C"/>
    <property type="match status" value="1"/>
</dbReference>
<protein>
    <recommendedName>
        <fullName evidence="11">Ubiquitin thioesterase OTU</fullName>
        <ecNumber evidence="11">3.4.19.12</ecNumber>
    </recommendedName>
</protein>
<accession>A0A0W4ZHE0</accession>
<dbReference type="GO" id="GO:0008270">
    <property type="term" value="F:zinc ion binding"/>
    <property type="evidence" value="ECO:0007669"/>
    <property type="project" value="UniProtKB-KW"/>
</dbReference>
<dbReference type="Gene3D" id="3.90.70.80">
    <property type="match status" value="1"/>
</dbReference>
<evidence type="ECO:0000256" key="11">
    <source>
        <dbReference type="RuleBase" id="RU367104"/>
    </source>
</evidence>
<dbReference type="GO" id="GO:0016579">
    <property type="term" value="P:protein deubiquitination"/>
    <property type="evidence" value="ECO:0007669"/>
    <property type="project" value="TreeGrafter"/>
</dbReference>
<reference evidence="14" key="1">
    <citation type="journal article" date="2016" name="Nat. Commun.">
        <title>Genome analysis of three Pneumocystis species reveals adaptation mechanisms to life exclusively in mammalian hosts.</title>
        <authorList>
            <person name="Ma L."/>
            <person name="Chen Z."/>
            <person name="Huang D.W."/>
            <person name="Kutty G."/>
            <person name="Ishihara M."/>
            <person name="Wang H."/>
            <person name="Abouelleil A."/>
            <person name="Bishop L."/>
            <person name="Davey E."/>
            <person name="Deng R."/>
            <person name="Deng X."/>
            <person name="Fan L."/>
            <person name="Fantoni G."/>
            <person name="Fitzgerald M."/>
            <person name="Gogineni E."/>
            <person name="Goldberg J.M."/>
            <person name="Handley G."/>
            <person name="Hu X."/>
            <person name="Huber C."/>
            <person name="Jiao X."/>
            <person name="Jones K."/>
            <person name="Levin J.Z."/>
            <person name="Liu Y."/>
            <person name="Macdonald P."/>
            <person name="Melnikov A."/>
            <person name="Raley C."/>
            <person name="Sassi M."/>
            <person name="Sherman B.T."/>
            <person name="Song X."/>
            <person name="Sykes S."/>
            <person name="Tran B."/>
            <person name="Walsh L."/>
            <person name="Xia Y."/>
            <person name="Yang J."/>
            <person name="Young S."/>
            <person name="Zeng Q."/>
            <person name="Zheng X."/>
            <person name="Stephens R."/>
            <person name="Nusbaum C."/>
            <person name="Birren B.W."/>
            <person name="Azadi P."/>
            <person name="Lempicki R.A."/>
            <person name="Cuomo C.A."/>
            <person name="Kovacs J.A."/>
        </authorList>
    </citation>
    <scope>NUCLEOTIDE SEQUENCE [LARGE SCALE GENOMIC DNA]</scope>
    <source>
        <strain evidence="14">B80</strain>
    </source>
</reference>
<dbReference type="Gene3D" id="3.10.20.90">
    <property type="entry name" value="Phosphatidylinositol 3-kinase Catalytic Subunit, Chain A, domain 1"/>
    <property type="match status" value="1"/>
</dbReference>
<evidence type="ECO:0000256" key="10">
    <source>
        <dbReference type="ARBA" id="ARBA00022833"/>
    </source>
</evidence>
<dbReference type="InterPro" id="IPR003323">
    <property type="entry name" value="OTU_dom"/>
</dbReference>
<evidence type="ECO:0000256" key="3">
    <source>
        <dbReference type="ARBA" id="ARBA00022490"/>
    </source>
</evidence>
<keyword evidence="14" id="KW-1185">Reference proteome</keyword>
<evidence type="ECO:0000256" key="5">
    <source>
        <dbReference type="ARBA" id="ARBA00022723"/>
    </source>
</evidence>
<dbReference type="SUPFAM" id="SSF54001">
    <property type="entry name" value="Cysteine proteinases"/>
    <property type="match status" value="1"/>
</dbReference>
<evidence type="ECO:0000256" key="7">
    <source>
        <dbReference type="ARBA" id="ARBA00022786"/>
    </source>
</evidence>
<dbReference type="InterPro" id="IPR048857">
    <property type="entry name" value="OTU1_Ubl"/>
</dbReference>
<dbReference type="GeneID" id="28936979"/>
<comment type="subcellular location">
    <subcellularLocation>
        <location evidence="2 11">Cytoplasm</location>
    </subcellularLocation>
</comment>
<dbReference type="OrthoDB" id="65596at2759"/>
<dbReference type="CDD" id="cd22745">
    <property type="entry name" value="OTU_OTU1"/>
    <property type="match status" value="1"/>
</dbReference>
<dbReference type="VEuPathDB" id="FungiDB:T552_02223"/>
<evidence type="ECO:0000256" key="9">
    <source>
        <dbReference type="ARBA" id="ARBA00022807"/>
    </source>
</evidence>
<evidence type="ECO:0000256" key="6">
    <source>
        <dbReference type="ARBA" id="ARBA00022771"/>
    </source>
</evidence>